<dbReference type="Proteomes" id="UP001075354">
    <property type="component" value="Chromosome 13"/>
</dbReference>
<protein>
    <submittedName>
        <fullName evidence="1">Uncharacterized protein</fullName>
    </submittedName>
</protein>
<dbReference type="AlphaFoldDB" id="A0AAV7XB01"/>
<accession>A0AAV7XB01</accession>
<comment type="caution">
    <text evidence="1">The sequence shown here is derived from an EMBL/GenBank/DDBJ whole genome shotgun (WGS) entry which is preliminary data.</text>
</comment>
<sequence length="67" mass="7318">MADVGDPCLPERRLGARPLNTTVVYPDGQQVNLLVFRRRCPCARDLHCDPDAGACAARAARPQDNTL</sequence>
<organism evidence="1 2">
    <name type="scientific">Megalurothrips usitatus</name>
    <name type="common">bean blossom thrips</name>
    <dbReference type="NCBI Taxonomy" id="439358"/>
    <lineage>
        <taxon>Eukaryota</taxon>
        <taxon>Metazoa</taxon>
        <taxon>Ecdysozoa</taxon>
        <taxon>Arthropoda</taxon>
        <taxon>Hexapoda</taxon>
        <taxon>Insecta</taxon>
        <taxon>Pterygota</taxon>
        <taxon>Neoptera</taxon>
        <taxon>Paraneoptera</taxon>
        <taxon>Thysanoptera</taxon>
        <taxon>Terebrantia</taxon>
        <taxon>Thripoidea</taxon>
        <taxon>Thripidae</taxon>
        <taxon>Megalurothrips</taxon>
    </lineage>
</organism>
<evidence type="ECO:0000313" key="2">
    <source>
        <dbReference type="Proteomes" id="UP001075354"/>
    </source>
</evidence>
<proteinExistence type="predicted"/>
<reference evidence="1" key="1">
    <citation type="submission" date="2022-12" db="EMBL/GenBank/DDBJ databases">
        <title>Chromosome-level genome assembly of the bean flower thrips Megalurothrips usitatus.</title>
        <authorList>
            <person name="Ma L."/>
            <person name="Liu Q."/>
            <person name="Li H."/>
            <person name="Cai W."/>
        </authorList>
    </citation>
    <scope>NUCLEOTIDE SEQUENCE</scope>
    <source>
        <strain evidence="1">Cailab_2022a</strain>
    </source>
</reference>
<dbReference type="EMBL" id="JAPTSV010000013">
    <property type="protein sequence ID" value="KAJ1521618.1"/>
    <property type="molecule type" value="Genomic_DNA"/>
</dbReference>
<evidence type="ECO:0000313" key="1">
    <source>
        <dbReference type="EMBL" id="KAJ1521618.1"/>
    </source>
</evidence>
<gene>
    <name evidence="1" type="ORF">ONE63_003265</name>
</gene>
<keyword evidence="2" id="KW-1185">Reference proteome</keyword>
<name>A0AAV7XB01_9NEOP</name>